<dbReference type="InterPro" id="IPR009339">
    <property type="entry name" value="DUF998"/>
</dbReference>
<dbReference type="AlphaFoldDB" id="A0A5B8UPF9"/>
<dbReference type="Proteomes" id="UP000321204">
    <property type="component" value="Chromosome"/>
</dbReference>
<feature type="transmembrane region" description="Helical" evidence="2">
    <location>
        <begin position="95"/>
        <end position="112"/>
    </location>
</feature>
<evidence type="ECO:0000256" key="2">
    <source>
        <dbReference type="SAM" id="Phobius"/>
    </source>
</evidence>
<feature type="transmembrane region" description="Helical" evidence="2">
    <location>
        <begin position="158"/>
        <end position="178"/>
    </location>
</feature>
<reference evidence="3 4" key="1">
    <citation type="journal article" date="2015" name="Int. J. Syst. Evol. Microbiol.">
        <title>Flavisolibacter ginsenosidimutans sp. nov., with ginsenoside-converting activity isolated from soil used for cultivating ginseng.</title>
        <authorList>
            <person name="Zhao Y."/>
            <person name="Liu Q."/>
            <person name="Kang M.S."/>
            <person name="Jin F."/>
            <person name="Yu H."/>
            <person name="Im W.T."/>
        </authorList>
    </citation>
    <scope>NUCLEOTIDE SEQUENCE [LARGE SCALE GENOMIC DNA]</scope>
    <source>
        <strain evidence="3 4">Gsoil 636</strain>
    </source>
</reference>
<dbReference type="Pfam" id="PF06197">
    <property type="entry name" value="DUF998"/>
    <property type="match status" value="1"/>
</dbReference>
<feature type="transmembrane region" description="Helical" evidence="2">
    <location>
        <begin position="20"/>
        <end position="43"/>
    </location>
</feature>
<keyword evidence="2" id="KW-0812">Transmembrane</keyword>
<protein>
    <submittedName>
        <fullName evidence="3">DUF998 domain-containing protein</fullName>
    </submittedName>
</protein>
<feature type="transmembrane region" description="Helical" evidence="2">
    <location>
        <begin position="63"/>
        <end position="83"/>
    </location>
</feature>
<organism evidence="3 4">
    <name type="scientific">Flavisolibacter ginsenosidimutans</name>
    <dbReference type="NCBI Taxonomy" id="661481"/>
    <lineage>
        <taxon>Bacteria</taxon>
        <taxon>Pseudomonadati</taxon>
        <taxon>Bacteroidota</taxon>
        <taxon>Chitinophagia</taxon>
        <taxon>Chitinophagales</taxon>
        <taxon>Chitinophagaceae</taxon>
        <taxon>Flavisolibacter</taxon>
    </lineage>
</organism>
<dbReference type="RefSeq" id="WP_146790745.1">
    <property type="nucleotide sequence ID" value="NZ_BAABIO010000003.1"/>
</dbReference>
<feature type="region of interest" description="Disordered" evidence="1">
    <location>
        <begin position="225"/>
        <end position="245"/>
    </location>
</feature>
<keyword evidence="2" id="KW-0472">Membrane</keyword>
<dbReference type="OrthoDB" id="657164at2"/>
<dbReference type="EMBL" id="CP042433">
    <property type="protein sequence ID" value="QEC57920.1"/>
    <property type="molecule type" value="Genomic_DNA"/>
</dbReference>
<accession>A0A5B8UPF9</accession>
<name>A0A5B8UPF9_9BACT</name>
<keyword evidence="4" id="KW-1185">Reference proteome</keyword>
<evidence type="ECO:0000256" key="1">
    <source>
        <dbReference type="SAM" id="MobiDB-lite"/>
    </source>
</evidence>
<keyword evidence="2" id="KW-1133">Transmembrane helix</keyword>
<sequence length="245" mass="27338">MKTKNQTINEMRNSTKALLLCGVFASVWYTALNIFVPMLYNGYNVASQTVSELSAVGAPTKTVWVILGSVYTLLFLCFGWAVRIAAAENKHLRKAGNLLLLNGIVSLFWPLAPMHRREILAAGGATISDTMHLVLAALTVALMFLAVWFAAKTLGKRFRVYCYATLVVFAVFGMLTGIDAPKISVNAPTPFTGVWERINIGAFMLWMMVLAALLWRREDAKIHNENKNRRRGQTKLVTSRKALRR</sequence>
<dbReference type="KEGG" id="fgg:FSB75_19085"/>
<feature type="transmembrane region" description="Helical" evidence="2">
    <location>
        <begin position="198"/>
        <end position="215"/>
    </location>
</feature>
<proteinExistence type="predicted"/>
<feature type="transmembrane region" description="Helical" evidence="2">
    <location>
        <begin position="132"/>
        <end position="151"/>
    </location>
</feature>
<evidence type="ECO:0000313" key="3">
    <source>
        <dbReference type="EMBL" id="QEC57920.1"/>
    </source>
</evidence>
<evidence type="ECO:0000313" key="4">
    <source>
        <dbReference type="Proteomes" id="UP000321204"/>
    </source>
</evidence>
<gene>
    <name evidence="3" type="ORF">FSB75_19085</name>
</gene>